<protein>
    <submittedName>
        <fullName evidence="2">BolA-like protein 3</fullName>
    </submittedName>
</protein>
<dbReference type="RefSeq" id="XP_045142516.1">
    <property type="nucleotide sequence ID" value="XM_045286581.1"/>
</dbReference>
<name>A0AC55CSP5_ECHTE</name>
<keyword evidence="1" id="KW-1185">Reference proteome</keyword>
<reference evidence="2" key="1">
    <citation type="submission" date="2025-08" db="UniProtKB">
        <authorList>
            <consortium name="RefSeq"/>
        </authorList>
    </citation>
    <scope>IDENTIFICATION</scope>
</reference>
<accession>A0AC55CSP5</accession>
<sequence>MAAWVPAAAAPVLRGIRGPPPSSQSRLKAILQDRIELAPVGFQDSNHLQEQQTPSSSEERLVVSNGRLVSSHLCLARASLGRRQPARADLQLLVSRGLWIPRGLPGQADRAELRCACVPGGCGAMYEVHIESEDFKAKRPVQQHQMVNQALKEEIKGMHGLRIFTSVPKR</sequence>
<evidence type="ECO:0000313" key="1">
    <source>
        <dbReference type="Proteomes" id="UP000694863"/>
    </source>
</evidence>
<evidence type="ECO:0000313" key="2">
    <source>
        <dbReference type="RefSeq" id="XP_045142516.1"/>
    </source>
</evidence>
<dbReference type="Proteomes" id="UP000694863">
    <property type="component" value="Unplaced"/>
</dbReference>
<gene>
    <name evidence="2" type="primary">BOLA3</name>
</gene>
<proteinExistence type="predicted"/>
<organism evidence="1 2">
    <name type="scientific">Echinops telfairi</name>
    <name type="common">Lesser hedgehog tenrec</name>
    <dbReference type="NCBI Taxonomy" id="9371"/>
    <lineage>
        <taxon>Eukaryota</taxon>
        <taxon>Metazoa</taxon>
        <taxon>Chordata</taxon>
        <taxon>Craniata</taxon>
        <taxon>Vertebrata</taxon>
        <taxon>Euteleostomi</taxon>
        <taxon>Mammalia</taxon>
        <taxon>Eutheria</taxon>
        <taxon>Afrotheria</taxon>
        <taxon>Tenrecidae</taxon>
        <taxon>Tenrecinae</taxon>
        <taxon>Echinops</taxon>
    </lineage>
</organism>